<dbReference type="KEGG" id="smav:CFF01_15365"/>
<feature type="domain" description="HTH lysR-type" evidence="5">
    <location>
        <begin position="1"/>
        <end position="60"/>
    </location>
</feature>
<keyword evidence="2" id="KW-0805">Transcription regulation</keyword>
<dbReference type="SUPFAM" id="SSF53850">
    <property type="entry name" value="Periplasmic binding protein-like II"/>
    <property type="match status" value="1"/>
</dbReference>
<dbReference type="Proteomes" id="UP000198233">
    <property type="component" value="Chromosome"/>
</dbReference>
<keyword evidence="3" id="KW-0238">DNA-binding</keyword>
<dbReference type="InterPro" id="IPR005119">
    <property type="entry name" value="LysR_subst-bd"/>
</dbReference>
<dbReference type="InterPro" id="IPR050950">
    <property type="entry name" value="HTH-type_LysR_regulators"/>
</dbReference>
<evidence type="ECO:0000256" key="1">
    <source>
        <dbReference type="ARBA" id="ARBA00009437"/>
    </source>
</evidence>
<dbReference type="FunFam" id="1.10.10.10:FF:000001">
    <property type="entry name" value="LysR family transcriptional regulator"/>
    <property type="match status" value="1"/>
</dbReference>
<dbReference type="PROSITE" id="PS50931">
    <property type="entry name" value="HTH_LYSR"/>
    <property type="match status" value="1"/>
</dbReference>
<dbReference type="EMBL" id="CP022272">
    <property type="protein sequence ID" value="ASJ97858.1"/>
    <property type="molecule type" value="Genomic_DNA"/>
</dbReference>
<dbReference type="PRINTS" id="PR00039">
    <property type="entry name" value="HTHLYSR"/>
</dbReference>
<dbReference type="GO" id="GO:0003677">
    <property type="term" value="F:DNA binding"/>
    <property type="evidence" value="ECO:0007669"/>
    <property type="project" value="UniProtKB-KW"/>
</dbReference>
<keyword evidence="4" id="KW-0804">Transcription</keyword>
<dbReference type="AlphaFoldDB" id="A0AAC9U1P8"/>
<dbReference type="SUPFAM" id="SSF46785">
    <property type="entry name" value="Winged helix' DNA-binding domain"/>
    <property type="match status" value="1"/>
</dbReference>
<dbReference type="GO" id="GO:0003700">
    <property type="term" value="F:DNA-binding transcription factor activity"/>
    <property type="evidence" value="ECO:0007669"/>
    <property type="project" value="InterPro"/>
</dbReference>
<proteinExistence type="inferred from homology"/>
<dbReference type="Pfam" id="PF03466">
    <property type="entry name" value="LysR_substrate"/>
    <property type="match status" value="1"/>
</dbReference>
<name>A0AAC9U1P8_9GAMM</name>
<organism evidence="6 7">
    <name type="scientific">Shewanella marisflavi</name>
    <dbReference type="NCBI Taxonomy" id="260364"/>
    <lineage>
        <taxon>Bacteria</taxon>
        <taxon>Pseudomonadati</taxon>
        <taxon>Pseudomonadota</taxon>
        <taxon>Gammaproteobacteria</taxon>
        <taxon>Alteromonadales</taxon>
        <taxon>Shewanellaceae</taxon>
        <taxon>Shewanella</taxon>
    </lineage>
</organism>
<dbReference type="Pfam" id="PF00126">
    <property type="entry name" value="HTH_1"/>
    <property type="match status" value="1"/>
</dbReference>
<evidence type="ECO:0000313" key="6">
    <source>
        <dbReference type="EMBL" id="ASJ97858.1"/>
    </source>
</evidence>
<evidence type="ECO:0000256" key="4">
    <source>
        <dbReference type="ARBA" id="ARBA00023163"/>
    </source>
</evidence>
<sequence length="297" mass="32606">MDIKALQYFVDVVDSGGFNRAAERIHLSQPALSKSIAQLEAELELPLLTRGKRGTKVQLTPHGEVVYRHALTLLAAKRALTEELDKLKGLSKGCLRLGLAPLGSAELFAPIIAKYRQAYPEIETQLLVRGGVEQTSALQQGEIELATGIIDLKEQYEGIAIHTEPMVVVLPSEHTLANLSEIPLGQLDGYAQILFEPEFSLHEMVLNACQKSGVTITHPTQVNQPEFGVALVAAGIGVMLLPKFIAERYRHQGVCLKALTETDLSWQMSLFWRKDHSLSFAAQAMIALVKQHQATSP</sequence>
<gene>
    <name evidence="6" type="ORF">CFF01_15365</name>
</gene>
<dbReference type="Gene3D" id="3.40.190.290">
    <property type="match status" value="1"/>
</dbReference>
<dbReference type="PANTHER" id="PTHR30419">
    <property type="entry name" value="HTH-TYPE TRANSCRIPTIONAL REGULATOR YBHD"/>
    <property type="match status" value="1"/>
</dbReference>
<accession>A0AAC9U1P8</accession>
<reference evidence="6 7" key="1">
    <citation type="submission" date="2017-06" db="EMBL/GenBank/DDBJ databases">
        <title>Complete genome sequence of Shewanella marisflavi EP1 associated with anaerobic 2,4-dinitrotoluene reduction and salt tolerance.</title>
        <authorList>
            <person name="Huang J."/>
        </authorList>
    </citation>
    <scope>NUCLEOTIDE SEQUENCE [LARGE SCALE GENOMIC DNA]</scope>
    <source>
        <strain evidence="6 7">EP1</strain>
    </source>
</reference>
<evidence type="ECO:0000256" key="3">
    <source>
        <dbReference type="ARBA" id="ARBA00023125"/>
    </source>
</evidence>
<dbReference type="PANTHER" id="PTHR30419:SF8">
    <property type="entry name" value="NITROGEN ASSIMILATION TRANSCRIPTIONAL ACTIVATOR-RELATED"/>
    <property type="match status" value="1"/>
</dbReference>
<protein>
    <submittedName>
        <fullName evidence="6">LysR family transcriptional regulator</fullName>
    </submittedName>
</protein>
<comment type="similarity">
    <text evidence="1">Belongs to the LysR transcriptional regulatory family.</text>
</comment>
<dbReference type="InterPro" id="IPR036388">
    <property type="entry name" value="WH-like_DNA-bd_sf"/>
</dbReference>
<dbReference type="RefSeq" id="WP_088905379.1">
    <property type="nucleotide sequence ID" value="NZ_CP022272.1"/>
</dbReference>
<evidence type="ECO:0000313" key="7">
    <source>
        <dbReference type="Proteomes" id="UP000198233"/>
    </source>
</evidence>
<evidence type="ECO:0000256" key="2">
    <source>
        <dbReference type="ARBA" id="ARBA00023015"/>
    </source>
</evidence>
<dbReference type="InterPro" id="IPR036390">
    <property type="entry name" value="WH_DNA-bd_sf"/>
</dbReference>
<dbReference type="InterPro" id="IPR000847">
    <property type="entry name" value="LysR_HTH_N"/>
</dbReference>
<dbReference type="GO" id="GO:0005829">
    <property type="term" value="C:cytosol"/>
    <property type="evidence" value="ECO:0007669"/>
    <property type="project" value="TreeGrafter"/>
</dbReference>
<dbReference type="Gene3D" id="1.10.10.10">
    <property type="entry name" value="Winged helix-like DNA-binding domain superfamily/Winged helix DNA-binding domain"/>
    <property type="match status" value="1"/>
</dbReference>
<evidence type="ECO:0000259" key="5">
    <source>
        <dbReference type="PROSITE" id="PS50931"/>
    </source>
</evidence>